<proteinExistence type="predicted"/>
<gene>
    <name evidence="1" type="ORF">TCARB_1073</name>
</gene>
<evidence type="ECO:0008006" key="3">
    <source>
        <dbReference type="Google" id="ProtNLM"/>
    </source>
</evidence>
<accession>A0A3G1A9A6</accession>
<dbReference type="Pfam" id="PF04343">
    <property type="entry name" value="DUF488"/>
    <property type="match status" value="1"/>
</dbReference>
<dbReference type="InterPro" id="IPR007438">
    <property type="entry name" value="DUF488"/>
</dbReference>
<dbReference type="GeneID" id="16573902"/>
<dbReference type="KEGG" id="tcb:TCARB_1073"/>
<dbReference type="RefSeq" id="WP_020961699.1">
    <property type="nucleotide sequence ID" value="NZ_CP007493.1"/>
</dbReference>
<dbReference type="PIRSF" id="PIRSF024492">
    <property type="entry name" value="UCP024492"/>
    <property type="match status" value="1"/>
</dbReference>
<name>A0A3G1A9A6_9CREN</name>
<reference evidence="2" key="1">
    <citation type="book" date="2010" name="EXTREMOPHILES" publisher="0:0-0">
        <title>Complete genome sequences of ten hyperthermophilic archaea reveal their metabolic capabilities and possible ecological roles.</title>
        <editorList>
            <person name="?"/>
        </editorList>
        <authorList>
            <person name="Ravin N.V."/>
            <person name="Mardanov A.V."/>
            <person name="Bonch-Osmolovskaya E.A."/>
            <person name="Skryabin K.G."/>
        </authorList>
    </citation>
    <scope>NUCLEOTIDE SEQUENCE [LARGE SCALE GENOMIC DNA]</scope>
    <source>
        <strain evidence="2">1505</strain>
    </source>
</reference>
<dbReference type="PANTHER" id="PTHR39337">
    <property type="entry name" value="BLR5642 PROTEIN"/>
    <property type="match status" value="1"/>
</dbReference>
<evidence type="ECO:0000313" key="1">
    <source>
        <dbReference type="EMBL" id="AJB42121.1"/>
    </source>
</evidence>
<dbReference type="STRING" id="697581.TCARB_1073"/>
<dbReference type="PANTHER" id="PTHR39337:SF1">
    <property type="entry name" value="BLR5642 PROTEIN"/>
    <property type="match status" value="1"/>
</dbReference>
<protein>
    <recommendedName>
        <fullName evidence="3">DUF488 domain-containing protein</fullName>
    </recommendedName>
</protein>
<dbReference type="InterPro" id="IPR014519">
    <property type="entry name" value="UCP024492"/>
</dbReference>
<sequence>MTILYTIGYGGRALDDFLEIIKTYSIKAVIDVRRWNSSRKLPEYSGKNLEYALRQLDIEYHWFPLLGGYRKFGVDVEDIGVAWCFESEGFRAYATYITLKEDVKSNLESVESIARSKTATLLCSERMPWRCHRKILADYFLARGFTVLHILESKKVVEHQLSKCAEIVENRLVYK</sequence>
<dbReference type="EMBL" id="CP007493">
    <property type="protein sequence ID" value="AJB42121.1"/>
    <property type="molecule type" value="Genomic_DNA"/>
</dbReference>
<dbReference type="AlphaFoldDB" id="A0A3G1A9A6"/>
<evidence type="ECO:0000313" key="2">
    <source>
        <dbReference type="Proteomes" id="UP000266720"/>
    </source>
</evidence>
<dbReference type="Proteomes" id="UP000266720">
    <property type="component" value="Chromosome"/>
</dbReference>
<organism evidence="1 2">
    <name type="scientific">Thermofilum adornatum 1505</name>
    <dbReference type="NCBI Taxonomy" id="697581"/>
    <lineage>
        <taxon>Archaea</taxon>
        <taxon>Thermoproteota</taxon>
        <taxon>Thermoprotei</taxon>
        <taxon>Thermofilales</taxon>
        <taxon>Thermofilaceae</taxon>
        <taxon>Thermofilum</taxon>
    </lineage>
</organism>